<organism evidence="1 2">
    <name type="scientific">Mytilus coruscus</name>
    <name type="common">Sea mussel</name>
    <dbReference type="NCBI Taxonomy" id="42192"/>
    <lineage>
        <taxon>Eukaryota</taxon>
        <taxon>Metazoa</taxon>
        <taxon>Spiralia</taxon>
        <taxon>Lophotrochozoa</taxon>
        <taxon>Mollusca</taxon>
        <taxon>Bivalvia</taxon>
        <taxon>Autobranchia</taxon>
        <taxon>Pteriomorphia</taxon>
        <taxon>Mytilida</taxon>
        <taxon>Mytiloidea</taxon>
        <taxon>Mytilidae</taxon>
        <taxon>Mytilinae</taxon>
        <taxon>Mytilus</taxon>
    </lineage>
</organism>
<gene>
    <name evidence="1" type="ORF">MCOR_4286</name>
</gene>
<dbReference type="Proteomes" id="UP000507470">
    <property type="component" value="Unassembled WGS sequence"/>
</dbReference>
<reference evidence="1 2" key="1">
    <citation type="submission" date="2020-06" db="EMBL/GenBank/DDBJ databases">
        <authorList>
            <person name="Li R."/>
            <person name="Bekaert M."/>
        </authorList>
    </citation>
    <scope>NUCLEOTIDE SEQUENCE [LARGE SCALE GENOMIC DNA]</scope>
    <source>
        <strain evidence="2">wild</strain>
    </source>
</reference>
<accession>A0A6J8A8E5</accession>
<proteinExistence type="predicted"/>
<dbReference type="AlphaFoldDB" id="A0A6J8A8E5"/>
<keyword evidence="2" id="KW-1185">Reference proteome</keyword>
<evidence type="ECO:0000313" key="2">
    <source>
        <dbReference type="Proteomes" id="UP000507470"/>
    </source>
</evidence>
<name>A0A6J8A8E5_MYTCO</name>
<evidence type="ECO:0000313" key="1">
    <source>
        <dbReference type="EMBL" id="CAC5362555.1"/>
    </source>
</evidence>
<protein>
    <submittedName>
        <fullName evidence="1">Uncharacterized protein</fullName>
    </submittedName>
</protein>
<dbReference type="EMBL" id="CACVKT020000743">
    <property type="protein sequence ID" value="CAC5362555.1"/>
    <property type="molecule type" value="Genomic_DNA"/>
</dbReference>
<dbReference type="OrthoDB" id="6192357at2759"/>
<sequence length="261" mass="29631">MGWKLTLKTGKSTCRLDDTKLRNLGRCQSTFLAITNGKRFILTPEDPEWYKEFYSGMRHIMNSIVKLRPDLYALAKKSKDNRGTDYNIDGTTVNCVMCSLENKALLIAFDYLTEQEIEVGSFVFDGLMIYKDNVPSEGLPEILKGCSQKVKEVMGCNITFANQVIDEEIGYDAAIKELGKKWLESNTIMQQELEKKVDKIKTSKQQKIDALVERSLAMERQTKEDLDGIRMFMQLKHPAGKTINGSVTGRDIAHMFKPSPP</sequence>